<keyword evidence="1" id="KW-0812">Transmembrane</keyword>
<accession>A0ABW6WU17</accession>
<feature type="transmembrane region" description="Helical" evidence="1">
    <location>
        <begin position="138"/>
        <end position="158"/>
    </location>
</feature>
<evidence type="ECO:0000313" key="3">
    <source>
        <dbReference type="Proteomes" id="UP001602245"/>
    </source>
</evidence>
<keyword evidence="1" id="KW-0472">Membrane</keyword>
<protein>
    <submittedName>
        <fullName evidence="2">Transporter</fullName>
    </submittedName>
</protein>
<evidence type="ECO:0000313" key="2">
    <source>
        <dbReference type="EMBL" id="MFF5296787.1"/>
    </source>
</evidence>
<keyword evidence="1" id="KW-1133">Transmembrane helix</keyword>
<feature type="transmembrane region" description="Helical" evidence="1">
    <location>
        <begin position="163"/>
        <end position="181"/>
    </location>
</feature>
<dbReference type="EMBL" id="JBIAZU010000009">
    <property type="protein sequence ID" value="MFF5296787.1"/>
    <property type="molecule type" value="Genomic_DNA"/>
</dbReference>
<dbReference type="Proteomes" id="UP001602245">
    <property type="component" value="Unassembled WGS sequence"/>
</dbReference>
<sequence length="209" mass="22497">MESDDDKPLASPADSLALIAQERANLERDLTPDPRWMFWPWGFAWLLGFGLFFLRFGPDGRVFVDLPEWLPLTVLSLSFIAAGLITGIAGGRSAMQTRGPSSRQGLMYGLTWSIAFTGMGILFAQYGDALPDDRLGLLWAGGMVALTGALHMAGGAIWNDRQLFILGAWTSVINVAGILVGPGWHSLIVALGGGLGMILAGLLGWLRLR</sequence>
<proteinExistence type="predicted"/>
<feature type="transmembrane region" description="Helical" evidence="1">
    <location>
        <begin position="106"/>
        <end position="126"/>
    </location>
</feature>
<gene>
    <name evidence="2" type="ORF">ACFY35_45775</name>
</gene>
<feature type="transmembrane region" description="Helical" evidence="1">
    <location>
        <begin position="187"/>
        <end position="206"/>
    </location>
</feature>
<feature type="transmembrane region" description="Helical" evidence="1">
    <location>
        <begin position="69"/>
        <end position="94"/>
    </location>
</feature>
<comment type="caution">
    <text evidence="2">The sequence shown here is derived from an EMBL/GenBank/DDBJ whole genome shotgun (WGS) entry which is preliminary data.</text>
</comment>
<reference evidence="2 3" key="1">
    <citation type="submission" date="2024-10" db="EMBL/GenBank/DDBJ databases">
        <title>The Natural Products Discovery Center: Release of the First 8490 Sequenced Strains for Exploring Actinobacteria Biosynthetic Diversity.</title>
        <authorList>
            <person name="Kalkreuter E."/>
            <person name="Kautsar S.A."/>
            <person name="Yang D."/>
            <person name="Bader C.D."/>
            <person name="Teijaro C.N."/>
            <person name="Fluegel L."/>
            <person name="Davis C.M."/>
            <person name="Simpson J.R."/>
            <person name="Lauterbach L."/>
            <person name="Steele A.D."/>
            <person name="Gui C."/>
            <person name="Meng S."/>
            <person name="Li G."/>
            <person name="Viehrig K."/>
            <person name="Ye F."/>
            <person name="Su P."/>
            <person name="Kiefer A.F."/>
            <person name="Nichols A."/>
            <person name="Cepeda A.J."/>
            <person name="Yan W."/>
            <person name="Fan B."/>
            <person name="Jiang Y."/>
            <person name="Adhikari A."/>
            <person name="Zheng C.-J."/>
            <person name="Schuster L."/>
            <person name="Cowan T.M."/>
            <person name="Smanski M.J."/>
            <person name="Chevrette M.G."/>
            <person name="De Carvalho L.P.S."/>
            <person name="Shen B."/>
        </authorList>
    </citation>
    <scope>NUCLEOTIDE SEQUENCE [LARGE SCALE GENOMIC DNA]</scope>
    <source>
        <strain evidence="2 3">NPDC000087</strain>
    </source>
</reference>
<dbReference type="RefSeq" id="WP_020515130.1">
    <property type="nucleotide sequence ID" value="NZ_JBIAZU010000009.1"/>
</dbReference>
<name>A0ABW6WU17_9ACTN</name>
<organism evidence="2 3">
    <name type="scientific">Paractinoplanes globisporus</name>
    <dbReference type="NCBI Taxonomy" id="113565"/>
    <lineage>
        <taxon>Bacteria</taxon>
        <taxon>Bacillati</taxon>
        <taxon>Actinomycetota</taxon>
        <taxon>Actinomycetes</taxon>
        <taxon>Micromonosporales</taxon>
        <taxon>Micromonosporaceae</taxon>
        <taxon>Paractinoplanes</taxon>
    </lineage>
</organism>
<keyword evidence="3" id="KW-1185">Reference proteome</keyword>
<feature type="transmembrane region" description="Helical" evidence="1">
    <location>
        <begin position="38"/>
        <end position="57"/>
    </location>
</feature>
<evidence type="ECO:0000256" key="1">
    <source>
        <dbReference type="SAM" id="Phobius"/>
    </source>
</evidence>